<feature type="domain" description="LysM" evidence="2">
    <location>
        <begin position="28"/>
        <end position="71"/>
    </location>
</feature>
<feature type="domain" description="LysM" evidence="2">
    <location>
        <begin position="74"/>
        <end position="117"/>
    </location>
</feature>
<feature type="chain" id="PRO_5016871878" evidence="1">
    <location>
        <begin position="28"/>
        <end position="265"/>
    </location>
</feature>
<organism evidence="3 4">
    <name type="scientific">Clostridium putrefaciens</name>
    <dbReference type="NCBI Taxonomy" id="99675"/>
    <lineage>
        <taxon>Bacteria</taxon>
        <taxon>Bacillati</taxon>
        <taxon>Bacillota</taxon>
        <taxon>Clostridia</taxon>
        <taxon>Eubacteriales</taxon>
        <taxon>Clostridiaceae</taxon>
        <taxon>Clostridium</taxon>
    </lineage>
</organism>
<dbReference type="Pfam" id="PF01476">
    <property type="entry name" value="LysM"/>
    <property type="match status" value="2"/>
</dbReference>
<reference evidence="3 4" key="1">
    <citation type="submission" date="2018-06" db="EMBL/GenBank/DDBJ databases">
        <authorList>
            <consortium name="Pathogen Informatics"/>
            <person name="Doyle S."/>
        </authorList>
    </citation>
    <scope>NUCLEOTIDE SEQUENCE [LARGE SCALE GENOMIC DNA]</scope>
    <source>
        <strain evidence="3 4">NCTC9836</strain>
    </source>
</reference>
<evidence type="ECO:0000313" key="3">
    <source>
        <dbReference type="EMBL" id="SUY48001.1"/>
    </source>
</evidence>
<dbReference type="PANTHER" id="PTHR33734:SF22">
    <property type="entry name" value="MEMBRANE-BOUND LYTIC MUREIN TRANSGLYCOSYLASE D"/>
    <property type="match status" value="1"/>
</dbReference>
<evidence type="ECO:0000259" key="2">
    <source>
        <dbReference type="PROSITE" id="PS51782"/>
    </source>
</evidence>
<sequence length="265" mass="29247">MRLKSLKSKVLTCSLLVLVSTSTYVQAATYTVKSGDSLFKIGKLFNVSYNTIMNDNSLKSSLIYPGEKLYLNSTEYIVKSGDSLFKIAKNHGISIDNLRLANNIYGNLIYQSQVLAIPKEGSDVVNTPNKNLNTPIENKSAIMKYSNEDLDLLARLVTAESESEPYSAKVAVAAVVLNRVKSTIFPSSIKDVVYDKSDGYYQFTPTMNGFINKPASESSKKAAKEALYGSDPSNGALYYFDDSVTNKWLLSKKDAVVIGKLIFKY</sequence>
<proteinExistence type="predicted"/>
<dbReference type="InterPro" id="IPR011105">
    <property type="entry name" value="Cell_wall_hydrolase_SleB"/>
</dbReference>
<dbReference type="Proteomes" id="UP000254664">
    <property type="component" value="Unassembled WGS sequence"/>
</dbReference>
<evidence type="ECO:0000256" key="1">
    <source>
        <dbReference type="SAM" id="SignalP"/>
    </source>
</evidence>
<keyword evidence="4" id="KW-1185">Reference proteome</keyword>
<dbReference type="InterPro" id="IPR042047">
    <property type="entry name" value="SleB_dom1"/>
</dbReference>
<dbReference type="Gene3D" id="6.20.240.60">
    <property type="match status" value="1"/>
</dbReference>
<dbReference type="InterPro" id="IPR036779">
    <property type="entry name" value="LysM_dom_sf"/>
</dbReference>
<name>A0A381J9X0_9CLOT</name>
<keyword evidence="3" id="KW-0378">Hydrolase</keyword>
<feature type="signal peptide" evidence="1">
    <location>
        <begin position="1"/>
        <end position="27"/>
    </location>
</feature>
<dbReference type="PANTHER" id="PTHR33734">
    <property type="entry name" value="LYSM DOMAIN-CONTAINING GPI-ANCHORED PROTEIN 2"/>
    <property type="match status" value="1"/>
</dbReference>
<dbReference type="SUPFAM" id="SSF54106">
    <property type="entry name" value="LysM domain"/>
    <property type="match status" value="2"/>
</dbReference>
<dbReference type="GO" id="GO:0008932">
    <property type="term" value="F:lytic endotransglycosylase activity"/>
    <property type="evidence" value="ECO:0007669"/>
    <property type="project" value="TreeGrafter"/>
</dbReference>
<dbReference type="Gene3D" id="3.10.350.10">
    <property type="entry name" value="LysM domain"/>
    <property type="match status" value="2"/>
</dbReference>
<dbReference type="GO" id="GO:0016787">
    <property type="term" value="F:hydrolase activity"/>
    <property type="evidence" value="ECO:0007669"/>
    <property type="project" value="UniProtKB-KW"/>
</dbReference>
<dbReference type="CDD" id="cd00118">
    <property type="entry name" value="LysM"/>
    <property type="match status" value="2"/>
</dbReference>
<dbReference type="Pfam" id="PF07486">
    <property type="entry name" value="Hydrolase_2"/>
    <property type="match status" value="1"/>
</dbReference>
<dbReference type="Gene3D" id="1.10.10.2520">
    <property type="entry name" value="Cell wall hydrolase SleB, domain 1"/>
    <property type="match status" value="1"/>
</dbReference>
<dbReference type="EMBL" id="UFWZ01000001">
    <property type="protein sequence ID" value="SUY48001.1"/>
    <property type="molecule type" value="Genomic_DNA"/>
</dbReference>
<gene>
    <name evidence="3" type="primary">sleB_2</name>
    <name evidence="3" type="ORF">NCTC9836_02375</name>
</gene>
<dbReference type="SMART" id="SM00257">
    <property type="entry name" value="LysM"/>
    <property type="match status" value="2"/>
</dbReference>
<dbReference type="RefSeq" id="WP_115641874.1">
    <property type="nucleotide sequence ID" value="NZ_UFWZ01000001.1"/>
</dbReference>
<evidence type="ECO:0000313" key="4">
    <source>
        <dbReference type="Proteomes" id="UP000254664"/>
    </source>
</evidence>
<dbReference type="InterPro" id="IPR018392">
    <property type="entry name" value="LysM"/>
</dbReference>
<dbReference type="OrthoDB" id="9785345at2"/>
<protein>
    <submittedName>
        <fullName evidence="3">Putative cell wall hydrolase</fullName>
    </submittedName>
</protein>
<accession>A0A381J9X0</accession>
<dbReference type="PROSITE" id="PS51782">
    <property type="entry name" value="LYSM"/>
    <property type="match status" value="2"/>
</dbReference>
<keyword evidence="1" id="KW-0732">Signal</keyword>
<dbReference type="AlphaFoldDB" id="A0A381J9X0"/>